<dbReference type="Pfam" id="PF00271">
    <property type="entry name" value="Helicase_C"/>
    <property type="match status" value="1"/>
</dbReference>
<dbReference type="GO" id="GO:0005829">
    <property type="term" value="C:cytosol"/>
    <property type="evidence" value="ECO:0007669"/>
    <property type="project" value="TreeGrafter"/>
</dbReference>
<accession>A0A450Y0C3</accession>
<evidence type="ECO:0000313" key="2">
    <source>
        <dbReference type="EMBL" id="VFK31946.1"/>
    </source>
</evidence>
<dbReference type="GO" id="GO:0004386">
    <property type="term" value="F:helicase activity"/>
    <property type="evidence" value="ECO:0007669"/>
    <property type="project" value="UniProtKB-KW"/>
</dbReference>
<dbReference type="InterPro" id="IPR006935">
    <property type="entry name" value="Helicase/UvrB_N"/>
</dbReference>
<dbReference type="InterPro" id="IPR001650">
    <property type="entry name" value="Helicase_C-like"/>
</dbReference>
<feature type="domain" description="Helicase C-terminal" evidence="1">
    <location>
        <begin position="117"/>
        <end position="263"/>
    </location>
</feature>
<dbReference type="PROSITE" id="PS51194">
    <property type="entry name" value="HELICASE_CTER"/>
    <property type="match status" value="1"/>
</dbReference>
<protein>
    <submittedName>
        <fullName evidence="3">Helicase conserved C-terminal domain-containing protein</fullName>
    </submittedName>
</protein>
<gene>
    <name evidence="2" type="ORF">BECKMB1821G_GA0114241_10986</name>
    <name evidence="4" type="ORF">BECKMB1821H_GA0114242_10996</name>
    <name evidence="3" type="ORF">BECKMB1821I_GA0114274_10948</name>
</gene>
<dbReference type="EMBL" id="CAADFO010000098">
    <property type="protein sequence ID" value="VFK31946.1"/>
    <property type="molecule type" value="Genomic_DNA"/>
</dbReference>
<proteinExistence type="predicted"/>
<dbReference type="SUPFAM" id="SSF52540">
    <property type="entry name" value="P-loop containing nucleoside triphosphate hydrolases"/>
    <property type="match status" value="1"/>
</dbReference>
<keyword evidence="3" id="KW-0347">Helicase</keyword>
<name>A0A450Y0C3_9GAMM</name>
<sequence length="270" mass="30984">MGGNNSISPLVGQYGQVIIDECHHIPAPRFEIVLNEVRSKYVLGLTATPERQDGHQKIQFMLAGPIRHRVRGENKSEFEQLAIVNRLYQKPPPFSEQPRISEVYHWLMENARRNLRIVDDVAASIQAKRHPLVLTERREHAERLARMLTERGFHAVMLRGAMRVRERKIANEQLPEATVIVATGKYIGEGFDLPRLDTLFLALPISWKGSLVQYAGRIHRESAGKTRVTVYDYVDCALPMLEKMYQKRERGYRAMGYGIREKGDPGKLFP</sequence>
<dbReference type="GO" id="GO:0005524">
    <property type="term" value="F:ATP binding"/>
    <property type="evidence" value="ECO:0007669"/>
    <property type="project" value="InterPro"/>
</dbReference>
<evidence type="ECO:0000313" key="4">
    <source>
        <dbReference type="EMBL" id="VFK77094.1"/>
    </source>
</evidence>
<dbReference type="EMBL" id="CAADGH010000099">
    <property type="protein sequence ID" value="VFK77094.1"/>
    <property type="molecule type" value="Genomic_DNA"/>
</dbReference>
<dbReference type="GO" id="GO:0016787">
    <property type="term" value="F:hydrolase activity"/>
    <property type="evidence" value="ECO:0007669"/>
    <property type="project" value="InterPro"/>
</dbReference>
<dbReference type="Pfam" id="PF04851">
    <property type="entry name" value="ResIII"/>
    <property type="match status" value="1"/>
</dbReference>
<keyword evidence="3" id="KW-0378">Hydrolase</keyword>
<keyword evidence="3" id="KW-0067">ATP-binding</keyword>
<reference evidence="3" key="1">
    <citation type="submission" date="2019-02" db="EMBL/GenBank/DDBJ databases">
        <authorList>
            <person name="Gruber-Vodicka R. H."/>
            <person name="Seah K. B. B."/>
        </authorList>
    </citation>
    <scope>NUCLEOTIDE SEQUENCE</scope>
    <source>
        <strain evidence="2">BECK_BZ197</strain>
        <strain evidence="4">BECK_BZ198</strain>
        <strain evidence="3">BECK_BZ199</strain>
    </source>
</reference>
<evidence type="ECO:0000259" key="1">
    <source>
        <dbReference type="PROSITE" id="PS51194"/>
    </source>
</evidence>
<dbReference type="PANTHER" id="PTHR47396">
    <property type="entry name" value="TYPE I RESTRICTION ENZYME ECOKI R PROTEIN"/>
    <property type="match status" value="1"/>
</dbReference>
<dbReference type="InterPro" id="IPR050742">
    <property type="entry name" value="Helicase_Restrict-Modif_Enz"/>
</dbReference>
<dbReference type="Gene3D" id="3.40.50.300">
    <property type="entry name" value="P-loop containing nucleotide triphosphate hydrolases"/>
    <property type="match status" value="2"/>
</dbReference>
<dbReference type="PANTHER" id="PTHR47396:SF1">
    <property type="entry name" value="ATP-DEPENDENT HELICASE IRC3-RELATED"/>
    <property type="match status" value="1"/>
</dbReference>
<evidence type="ECO:0000313" key="3">
    <source>
        <dbReference type="EMBL" id="VFK34988.1"/>
    </source>
</evidence>
<dbReference type="CDD" id="cd18785">
    <property type="entry name" value="SF2_C"/>
    <property type="match status" value="1"/>
</dbReference>
<organism evidence="3">
    <name type="scientific">Candidatus Kentrum sp. MB</name>
    <dbReference type="NCBI Taxonomy" id="2138164"/>
    <lineage>
        <taxon>Bacteria</taxon>
        <taxon>Pseudomonadati</taxon>
        <taxon>Pseudomonadota</taxon>
        <taxon>Gammaproteobacteria</taxon>
        <taxon>Candidatus Kentrum</taxon>
    </lineage>
</organism>
<dbReference type="InterPro" id="IPR027417">
    <property type="entry name" value="P-loop_NTPase"/>
</dbReference>
<dbReference type="EMBL" id="CAADFQ010000094">
    <property type="protein sequence ID" value="VFK34988.1"/>
    <property type="molecule type" value="Genomic_DNA"/>
</dbReference>
<dbReference type="GO" id="GO:0003677">
    <property type="term" value="F:DNA binding"/>
    <property type="evidence" value="ECO:0007669"/>
    <property type="project" value="InterPro"/>
</dbReference>
<dbReference type="AlphaFoldDB" id="A0A450Y0C3"/>
<keyword evidence="3" id="KW-0547">Nucleotide-binding</keyword>